<dbReference type="InterPro" id="IPR002495">
    <property type="entry name" value="Glyco_trans_8"/>
</dbReference>
<dbReference type="PANTHER" id="PTHR13778:SF64">
    <property type="entry name" value="LIPOPOLYSACCHARIDE 1,2-GLUCOSYLTRANSFERASE"/>
    <property type="match status" value="1"/>
</dbReference>
<dbReference type="InterPro" id="IPR029044">
    <property type="entry name" value="Nucleotide-diphossugar_trans"/>
</dbReference>
<evidence type="ECO:0000256" key="7">
    <source>
        <dbReference type="ARBA" id="ARBA00022842"/>
    </source>
</evidence>
<keyword evidence="6" id="KW-0479">Metal-binding</keyword>
<name>A0AA91EG17_9GAMM</name>
<dbReference type="RefSeq" id="WP_064645426.1">
    <property type="nucleotide sequence ID" value="NZ_LXEX01000038.1"/>
</dbReference>
<dbReference type="AlphaFoldDB" id="A0AA91EG17"/>
<proteinExistence type="inferred from homology"/>
<evidence type="ECO:0000313" key="10">
    <source>
        <dbReference type="EMBL" id="OAT58638.1"/>
    </source>
</evidence>
<accession>A0AA91EG17</accession>
<evidence type="ECO:0000259" key="9">
    <source>
        <dbReference type="Pfam" id="PF08437"/>
    </source>
</evidence>
<dbReference type="Pfam" id="PF08437">
    <property type="entry name" value="Glyco_transf_8C"/>
    <property type="match status" value="1"/>
</dbReference>
<evidence type="ECO:0000256" key="3">
    <source>
        <dbReference type="ARBA" id="ARBA00006351"/>
    </source>
</evidence>
<gene>
    <name evidence="10" type="ORF">M993_02760</name>
</gene>
<dbReference type="Proteomes" id="UP000078431">
    <property type="component" value="Unassembled WGS sequence"/>
</dbReference>
<dbReference type="Gene3D" id="3.90.550.10">
    <property type="entry name" value="Spore Coat Polysaccharide Biosynthesis Protein SpsA, Chain A"/>
    <property type="match status" value="1"/>
</dbReference>
<dbReference type="EMBL" id="LXEX01000038">
    <property type="protein sequence ID" value="OAT58638.1"/>
    <property type="molecule type" value="Genomic_DNA"/>
</dbReference>
<dbReference type="EC" id="2.4.-.-" evidence="10"/>
<dbReference type="SUPFAM" id="SSF53448">
    <property type="entry name" value="Nucleotide-diphospho-sugar transferases"/>
    <property type="match status" value="1"/>
</dbReference>
<feature type="domain" description="Glycosyl transferase family 8 C-terminal" evidence="9">
    <location>
        <begin position="275"/>
        <end position="331"/>
    </location>
</feature>
<dbReference type="GO" id="GO:0008919">
    <property type="term" value="F:lipopolysaccharide glucosyltransferase I activity"/>
    <property type="evidence" value="ECO:0007669"/>
    <property type="project" value="UniProtKB-EC"/>
</dbReference>
<evidence type="ECO:0000256" key="1">
    <source>
        <dbReference type="ARBA" id="ARBA00001946"/>
    </source>
</evidence>
<reference evidence="10 11" key="1">
    <citation type="submission" date="2016-04" db="EMBL/GenBank/DDBJ databases">
        <title>ATOL: Assembling a taxonomically balanced genome-scale reconstruction of the evolutionary history of the Enterobacteriaceae.</title>
        <authorList>
            <person name="Plunkett G.III."/>
            <person name="Neeno-Eckwall E.C."/>
            <person name="Glasner J.D."/>
            <person name="Perna N.T."/>
        </authorList>
    </citation>
    <scope>NUCLEOTIDE SEQUENCE [LARGE SCALE GENOMIC DNA]</scope>
    <source>
        <strain evidence="10 11">ATCC 12841</strain>
    </source>
</reference>
<comment type="caution">
    <text evidence="10">The sequence shown here is derived from an EMBL/GenBank/DDBJ whole genome shotgun (WGS) entry which is preliminary data.</text>
</comment>
<dbReference type="GO" id="GO:0046872">
    <property type="term" value="F:metal ion binding"/>
    <property type="evidence" value="ECO:0007669"/>
    <property type="project" value="UniProtKB-KW"/>
</dbReference>
<evidence type="ECO:0000256" key="6">
    <source>
        <dbReference type="ARBA" id="ARBA00022723"/>
    </source>
</evidence>
<keyword evidence="4 10" id="KW-0328">Glycosyltransferase</keyword>
<evidence type="ECO:0000256" key="4">
    <source>
        <dbReference type="ARBA" id="ARBA00022676"/>
    </source>
</evidence>
<dbReference type="InterPro" id="IPR050748">
    <property type="entry name" value="Glycosyltrans_8_dom-fam"/>
</dbReference>
<keyword evidence="5 10" id="KW-0808">Transferase</keyword>
<keyword evidence="8" id="KW-0448">Lipopolysaccharide biosynthesis</keyword>
<dbReference type="EC" id="2.4.1.44" evidence="10"/>
<comment type="pathway">
    <text evidence="2">Bacterial outer membrane biogenesis; LPS core biosynthesis.</text>
</comment>
<dbReference type="InterPro" id="IPR013645">
    <property type="entry name" value="Glyco_transf_8N"/>
</dbReference>
<comment type="similarity">
    <text evidence="3">Belongs to the glycosyltransferase 8 family.</text>
</comment>
<dbReference type="CDD" id="cd04194">
    <property type="entry name" value="GT8_A4GalT_like"/>
    <property type="match status" value="1"/>
</dbReference>
<evidence type="ECO:0000256" key="5">
    <source>
        <dbReference type="ARBA" id="ARBA00022679"/>
    </source>
</evidence>
<evidence type="ECO:0000313" key="11">
    <source>
        <dbReference type="Proteomes" id="UP000078431"/>
    </source>
</evidence>
<organism evidence="10 11">
    <name type="scientific">Obesumbacterium proteus ATCC 12841</name>
    <dbReference type="NCBI Taxonomy" id="1354268"/>
    <lineage>
        <taxon>Bacteria</taxon>
        <taxon>Pseudomonadati</taxon>
        <taxon>Pseudomonadota</taxon>
        <taxon>Gammaproteobacteria</taxon>
        <taxon>Enterobacterales</taxon>
        <taxon>Hafniaceae</taxon>
        <taxon>Obesumbacterium</taxon>
    </lineage>
</organism>
<evidence type="ECO:0000256" key="8">
    <source>
        <dbReference type="ARBA" id="ARBA00022985"/>
    </source>
</evidence>
<dbReference type="GO" id="GO:0008918">
    <property type="term" value="F:lipopolysaccharide 3-alpha-galactosyltransferase activity"/>
    <property type="evidence" value="ECO:0007669"/>
    <property type="project" value="UniProtKB-EC"/>
</dbReference>
<keyword evidence="11" id="KW-1185">Reference proteome</keyword>
<protein>
    <submittedName>
        <fullName evidence="10">UDP-glucose:(Glucosyl)lipopolysaccharide alpha-1,2-glucosyltransferase</fullName>
        <ecNumber evidence="10">2.4.-.-</ecNumber>
        <ecNumber evidence="10">2.4.1.44</ecNumber>
        <ecNumber evidence="10">2.4.1.58</ecNumber>
    </submittedName>
</protein>
<evidence type="ECO:0000256" key="2">
    <source>
        <dbReference type="ARBA" id="ARBA00004713"/>
    </source>
</evidence>
<dbReference type="EC" id="2.4.1.58" evidence="10"/>
<sequence length="335" mass="39454">MNVFFKEKITFDSGNIIDDAPTLNVSYGVDKNFMFGSGVSITSVLMNNQDINFSFHLFTDYIDDEYLKKFEILSNQFNTCINIYLIDPEYFLDLPTSNFWSYATYFRVLSFEYLSEFIDSLLYLDADVMCKGSLRKFTEISFQNQYAAVVLDNEEMQVKSAERLNYPELEGKYFNAGVLYVNLKKWNEKKVTEYLLRLLRGETKYGRLKYLDQDGLNIVFELNNIYLPNDFDCIYSLKNELKDPSHQTYKNTIGDSTVLVHYTGITKPWHHWASYPASKYFSLARDISPWKSYPLKKAGTLAEMQKYYKHVFKQKKYFLGVLFLIQYKIKKLKSK</sequence>
<comment type="cofactor">
    <cofactor evidence="1">
        <name>Mg(2+)</name>
        <dbReference type="ChEBI" id="CHEBI:18420"/>
    </cofactor>
</comment>
<dbReference type="PANTHER" id="PTHR13778">
    <property type="entry name" value="GLYCOSYLTRANSFERASE 8 DOMAIN-CONTAINING PROTEIN"/>
    <property type="match status" value="1"/>
</dbReference>
<keyword evidence="7" id="KW-0460">Magnesium</keyword>
<dbReference type="Pfam" id="PF01501">
    <property type="entry name" value="Glyco_transf_8"/>
    <property type="match status" value="1"/>
</dbReference>